<keyword evidence="7" id="KW-0902">Two-component regulatory system</keyword>
<evidence type="ECO:0000259" key="8">
    <source>
        <dbReference type="PROSITE" id="PS50109"/>
    </source>
</evidence>
<dbReference type="GO" id="GO:0004673">
    <property type="term" value="F:protein histidine kinase activity"/>
    <property type="evidence" value="ECO:0007669"/>
    <property type="project" value="UniProtKB-EC"/>
</dbReference>
<sequence>MDFADLAAFTIHDAKNRLALVATRAEANGDAETLRGILESSASLTRLLAYYKAEKESLGAEIDARVPADLVNELALDIGKQTTLTISADWSGAPQLWFYDENLVRMVLLNALYNALRFAQKNIVISAVDRNEWLEFSIADDGAGFPPEQLGEQQNMQPVSRDGTGLGLYLAQRVAALHRNAGRTGRIELNNEGGAVFRLLLPQ</sequence>
<dbReference type="InterPro" id="IPR050351">
    <property type="entry name" value="BphY/WalK/GraS-like"/>
</dbReference>
<evidence type="ECO:0000256" key="3">
    <source>
        <dbReference type="ARBA" id="ARBA00022679"/>
    </source>
</evidence>
<dbReference type="PANTHER" id="PTHR42878">
    <property type="entry name" value="TWO-COMPONENT HISTIDINE KINASE"/>
    <property type="match status" value="1"/>
</dbReference>
<dbReference type="Proteomes" id="UP000739411">
    <property type="component" value="Unassembled WGS sequence"/>
</dbReference>
<proteinExistence type="predicted"/>
<dbReference type="Pfam" id="PF02518">
    <property type="entry name" value="HATPase_c"/>
    <property type="match status" value="1"/>
</dbReference>
<dbReference type="InterPro" id="IPR005467">
    <property type="entry name" value="His_kinase_dom"/>
</dbReference>
<dbReference type="SUPFAM" id="SSF55874">
    <property type="entry name" value="ATPase domain of HSP90 chaperone/DNA topoisomerase II/histidine kinase"/>
    <property type="match status" value="1"/>
</dbReference>
<dbReference type="GO" id="GO:0030295">
    <property type="term" value="F:protein kinase activator activity"/>
    <property type="evidence" value="ECO:0007669"/>
    <property type="project" value="TreeGrafter"/>
</dbReference>
<evidence type="ECO:0000256" key="2">
    <source>
        <dbReference type="ARBA" id="ARBA00012438"/>
    </source>
</evidence>
<dbReference type="Gene3D" id="3.30.565.10">
    <property type="entry name" value="Histidine kinase-like ATPase, C-terminal domain"/>
    <property type="match status" value="1"/>
</dbReference>
<evidence type="ECO:0000256" key="4">
    <source>
        <dbReference type="ARBA" id="ARBA00022741"/>
    </source>
</evidence>
<evidence type="ECO:0000256" key="7">
    <source>
        <dbReference type="ARBA" id="ARBA00023012"/>
    </source>
</evidence>
<comment type="catalytic activity">
    <reaction evidence="1">
        <text>ATP + protein L-histidine = ADP + protein N-phospho-L-histidine.</text>
        <dbReference type="EC" id="2.7.13.3"/>
    </reaction>
</comment>
<evidence type="ECO:0000256" key="5">
    <source>
        <dbReference type="ARBA" id="ARBA00022777"/>
    </source>
</evidence>
<dbReference type="PRINTS" id="PR00344">
    <property type="entry name" value="BCTRLSENSOR"/>
</dbReference>
<evidence type="ECO:0000313" key="9">
    <source>
        <dbReference type="EMBL" id="MBK7414112.1"/>
    </source>
</evidence>
<organism evidence="9 10">
    <name type="scientific">Candidatus Dechloromonas phosphorivorans</name>
    <dbReference type="NCBI Taxonomy" id="2899244"/>
    <lineage>
        <taxon>Bacteria</taxon>
        <taxon>Pseudomonadati</taxon>
        <taxon>Pseudomonadota</taxon>
        <taxon>Betaproteobacteria</taxon>
        <taxon>Rhodocyclales</taxon>
        <taxon>Azonexaceae</taxon>
        <taxon>Dechloromonas</taxon>
    </lineage>
</organism>
<dbReference type="GO" id="GO:0000156">
    <property type="term" value="F:phosphorelay response regulator activity"/>
    <property type="evidence" value="ECO:0007669"/>
    <property type="project" value="TreeGrafter"/>
</dbReference>
<keyword evidence="5" id="KW-0418">Kinase</keyword>
<feature type="domain" description="Histidine kinase" evidence="8">
    <location>
        <begin position="100"/>
        <end position="203"/>
    </location>
</feature>
<evidence type="ECO:0000313" key="10">
    <source>
        <dbReference type="Proteomes" id="UP000739411"/>
    </source>
</evidence>
<keyword evidence="6 9" id="KW-0067">ATP-binding</keyword>
<dbReference type="InterPro" id="IPR036890">
    <property type="entry name" value="HATPase_C_sf"/>
</dbReference>
<dbReference type="InterPro" id="IPR004358">
    <property type="entry name" value="Sig_transdc_His_kin-like_C"/>
</dbReference>
<gene>
    <name evidence="9" type="ORF">IPJ38_02310</name>
</gene>
<dbReference type="PROSITE" id="PS50109">
    <property type="entry name" value="HIS_KIN"/>
    <property type="match status" value="1"/>
</dbReference>
<reference evidence="9 10" key="1">
    <citation type="submission" date="2020-10" db="EMBL/GenBank/DDBJ databases">
        <title>Connecting structure to function with the recovery of over 1000 high-quality activated sludge metagenome-assembled genomes encoding full-length rRNA genes using long-read sequencing.</title>
        <authorList>
            <person name="Singleton C.M."/>
            <person name="Petriglieri F."/>
            <person name="Kristensen J.M."/>
            <person name="Kirkegaard R.H."/>
            <person name="Michaelsen T.Y."/>
            <person name="Andersen M.H."/>
            <person name="Karst S.M."/>
            <person name="Dueholm M.S."/>
            <person name="Nielsen P.H."/>
            <person name="Albertsen M."/>
        </authorList>
    </citation>
    <scope>NUCLEOTIDE SEQUENCE [LARGE SCALE GENOMIC DNA]</scope>
    <source>
        <strain evidence="9">EsbW_18-Q3-R4-48_BATAC.463</strain>
    </source>
</reference>
<keyword evidence="3" id="KW-0808">Transferase</keyword>
<protein>
    <recommendedName>
        <fullName evidence="2">histidine kinase</fullName>
        <ecNumber evidence="2">2.7.13.3</ecNumber>
    </recommendedName>
</protein>
<name>A0A935JUQ0_9RHOO</name>
<dbReference type="InterPro" id="IPR003594">
    <property type="entry name" value="HATPase_dom"/>
</dbReference>
<comment type="caution">
    <text evidence="9">The sequence shown here is derived from an EMBL/GenBank/DDBJ whole genome shotgun (WGS) entry which is preliminary data.</text>
</comment>
<keyword evidence="4" id="KW-0547">Nucleotide-binding</keyword>
<dbReference type="EMBL" id="JADJMS010000006">
    <property type="protein sequence ID" value="MBK7414112.1"/>
    <property type="molecule type" value="Genomic_DNA"/>
</dbReference>
<evidence type="ECO:0000256" key="6">
    <source>
        <dbReference type="ARBA" id="ARBA00022840"/>
    </source>
</evidence>
<accession>A0A935JUQ0</accession>
<dbReference type="GO" id="GO:0007234">
    <property type="term" value="P:osmosensory signaling via phosphorelay pathway"/>
    <property type="evidence" value="ECO:0007669"/>
    <property type="project" value="TreeGrafter"/>
</dbReference>
<dbReference type="AlphaFoldDB" id="A0A935JUQ0"/>
<dbReference type="PANTHER" id="PTHR42878:SF7">
    <property type="entry name" value="SENSOR HISTIDINE KINASE GLRK"/>
    <property type="match status" value="1"/>
</dbReference>
<dbReference type="EC" id="2.7.13.3" evidence="2"/>
<evidence type="ECO:0000256" key="1">
    <source>
        <dbReference type="ARBA" id="ARBA00000085"/>
    </source>
</evidence>
<dbReference type="SMART" id="SM00387">
    <property type="entry name" value="HATPase_c"/>
    <property type="match status" value="1"/>
</dbReference>
<dbReference type="GO" id="GO:0005524">
    <property type="term" value="F:ATP binding"/>
    <property type="evidence" value="ECO:0007669"/>
    <property type="project" value="UniProtKB-KW"/>
</dbReference>